<evidence type="ECO:0000313" key="1">
    <source>
        <dbReference type="EMBL" id="CAJ1939707.1"/>
    </source>
</evidence>
<reference evidence="1" key="1">
    <citation type="submission" date="2023-08" db="EMBL/GenBank/DDBJ databases">
        <authorList>
            <person name="Audoor S."/>
            <person name="Bilcke G."/>
        </authorList>
    </citation>
    <scope>NUCLEOTIDE SEQUENCE</scope>
</reference>
<dbReference type="EMBL" id="CAKOGP040000834">
    <property type="protein sequence ID" value="CAJ1939707.1"/>
    <property type="molecule type" value="Genomic_DNA"/>
</dbReference>
<dbReference type="Proteomes" id="UP001295423">
    <property type="component" value="Unassembled WGS sequence"/>
</dbReference>
<name>A0AAD2CQW1_9STRA</name>
<dbReference type="AlphaFoldDB" id="A0AAD2CQW1"/>
<accession>A0AAD2CQW1</accession>
<sequence>MVAFPMVLPMGWVNSPPYFSAATKTAADLMNRRLQRNQKEPPHRLEDIAFYTKPTVAHVPTSAAPTPVTLAVPATTPHHPHYKRPMKYADIYVDDFIAAVQGDEPTRRNTMRTLLHVLDSVFQPLSPSDNPNRQDPASVKKLKKGEGNWSTLKTVLGWIIDTVAQTITLPQRQQE</sequence>
<keyword evidence="2" id="KW-1185">Reference proteome</keyword>
<gene>
    <name evidence="1" type="ORF">CYCCA115_LOCUS6704</name>
</gene>
<protein>
    <submittedName>
        <fullName evidence="1">Uncharacterized protein</fullName>
    </submittedName>
</protein>
<organism evidence="1 2">
    <name type="scientific">Cylindrotheca closterium</name>
    <dbReference type="NCBI Taxonomy" id="2856"/>
    <lineage>
        <taxon>Eukaryota</taxon>
        <taxon>Sar</taxon>
        <taxon>Stramenopiles</taxon>
        <taxon>Ochrophyta</taxon>
        <taxon>Bacillariophyta</taxon>
        <taxon>Bacillariophyceae</taxon>
        <taxon>Bacillariophycidae</taxon>
        <taxon>Bacillariales</taxon>
        <taxon>Bacillariaceae</taxon>
        <taxon>Cylindrotheca</taxon>
    </lineage>
</organism>
<evidence type="ECO:0000313" key="2">
    <source>
        <dbReference type="Proteomes" id="UP001295423"/>
    </source>
</evidence>
<proteinExistence type="predicted"/>
<comment type="caution">
    <text evidence="1">The sequence shown here is derived from an EMBL/GenBank/DDBJ whole genome shotgun (WGS) entry which is preliminary data.</text>
</comment>